<sequence>MKILKPTLFLLLGLGITACSNPLKVHYDNIKLALLLNEDIAVTLEEVQNSEIDLALIRSGDRPLAKIAKAYHEFDKEKWISKDRAMLVLKNYRIIKTVGFNNDLLAIFSGQKDPLSDIGGLNGKSWQWQVDWSAGEYGYDVSSNFNSSKDTVQIMGNSFNVLKITENIIYADGSNWENIYWVDEESSLLLKTVQKGAPFADRFEIDFVSNAARLM</sequence>
<dbReference type="SUPFAM" id="SSF159270">
    <property type="entry name" value="YmcC-like"/>
    <property type="match status" value="1"/>
</dbReference>
<dbReference type="Proteomes" id="UP001333710">
    <property type="component" value="Chromosome"/>
</dbReference>
<accession>A0AA48HFR1</accession>
<protein>
    <recommendedName>
        <fullName evidence="3">Lipoprotein</fullName>
    </recommendedName>
</protein>
<dbReference type="InterPro" id="IPR021308">
    <property type="entry name" value="GfcB"/>
</dbReference>
<dbReference type="Gene3D" id="2.40.360.10">
    <property type="entry name" value="YmcC-like"/>
    <property type="match status" value="1"/>
</dbReference>
<dbReference type="RefSeq" id="WP_338290283.1">
    <property type="nucleotide sequence ID" value="NZ_AP027272.1"/>
</dbReference>
<evidence type="ECO:0008006" key="3">
    <source>
        <dbReference type="Google" id="ProtNLM"/>
    </source>
</evidence>
<reference evidence="1" key="1">
    <citation type="submission" date="2023-01" db="EMBL/GenBank/DDBJ databases">
        <title>Complete genome sequence of Planctobacterium marinum strain Dej080120_11.</title>
        <authorList>
            <person name="Ueki S."/>
            <person name="Maruyama F."/>
        </authorList>
    </citation>
    <scope>NUCLEOTIDE SEQUENCE</scope>
    <source>
        <strain evidence="1">Dej080120_11</strain>
    </source>
</reference>
<organism evidence="1 2">
    <name type="scientific">Planctobacterium marinum</name>
    <dbReference type="NCBI Taxonomy" id="1631968"/>
    <lineage>
        <taxon>Bacteria</taxon>
        <taxon>Pseudomonadati</taxon>
        <taxon>Pseudomonadota</taxon>
        <taxon>Gammaproteobacteria</taxon>
        <taxon>Alteromonadales</taxon>
        <taxon>Alteromonadaceae</taxon>
        <taxon>Planctobacterium</taxon>
    </lineage>
</organism>
<dbReference type="Pfam" id="PF11102">
    <property type="entry name" value="YjbF"/>
    <property type="match status" value="1"/>
</dbReference>
<dbReference type="InterPro" id="IPR023373">
    <property type="entry name" value="YmcC_sf"/>
</dbReference>
<name>A0AA48HFR1_9ALTE</name>
<dbReference type="EMBL" id="AP027272">
    <property type="protein sequence ID" value="BDX04509.1"/>
    <property type="molecule type" value="Genomic_DNA"/>
</dbReference>
<dbReference type="KEGG" id="pmaw:MACH26_00300"/>
<proteinExistence type="predicted"/>
<dbReference type="PROSITE" id="PS51257">
    <property type="entry name" value="PROKAR_LIPOPROTEIN"/>
    <property type="match status" value="1"/>
</dbReference>
<gene>
    <name evidence="1" type="ORF">MACH26_00300</name>
</gene>
<keyword evidence="2" id="KW-1185">Reference proteome</keyword>
<evidence type="ECO:0000313" key="2">
    <source>
        <dbReference type="Proteomes" id="UP001333710"/>
    </source>
</evidence>
<evidence type="ECO:0000313" key="1">
    <source>
        <dbReference type="EMBL" id="BDX04509.1"/>
    </source>
</evidence>
<dbReference type="AlphaFoldDB" id="A0AA48HFR1"/>